<dbReference type="STRING" id="942150.IV64_GL002125"/>
<keyword evidence="5 8" id="KW-1133">Transmembrane helix</keyword>
<dbReference type="PATRIC" id="fig|942150.3.peg.2221"/>
<feature type="transmembrane region" description="Helical" evidence="8">
    <location>
        <begin position="354"/>
        <end position="373"/>
    </location>
</feature>
<evidence type="ECO:0000256" key="6">
    <source>
        <dbReference type="ARBA" id="ARBA00023136"/>
    </source>
</evidence>
<feature type="transmembrane region" description="Helical" evidence="8">
    <location>
        <begin position="91"/>
        <end position="113"/>
    </location>
</feature>
<evidence type="ECO:0000256" key="2">
    <source>
        <dbReference type="ARBA" id="ARBA00022448"/>
    </source>
</evidence>
<comment type="caution">
    <text evidence="9">The sequence shown here is derived from an EMBL/GenBank/DDBJ whole genome shotgun (WGS) entry which is preliminary data.</text>
</comment>
<evidence type="ECO:0000256" key="8">
    <source>
        <dbReference type="SAM" id="Phobius"/>
    </source>
</evidence>
<dbReference type="PANTHER" id="PTHR43549:SF3">
    <property type="entry name" value="MULTIDRUG RESISTANCE PROTEIN YPNP-RELATED"/>
    <property type="match status" value="1"/>
</dbReference>
<dbReference type="InterPro" id="IPR048279">
    <property type="entry name" value="MdtK-like"/>
</dbReference>
<dbReference type="InterPro" id="IPR002528">
    <property type="entry name" value="MATE_fam"/>
</dbReference>
<name>A0A0R2MDH4_9LACO</name>
<feature type="transmembrane region" description="Helical" evidence="8">
    <location>
        <begin position="12"/>
        <end position="30"/>
    </location>
</feature>
<feature type="transmembrane region" description="Helical" evidence="8">
    <location>
        <begin position="314"/>
        <end position="334"/>
    </location>
</feature>
<feature type="transmembrane region" description="Helical" evidence="8">
    <location>
        <begin position="394"/>
        <end position="413"/>
    </location>
</feature>
<keyword evidence="4 8" id="KW-0812">Transmembrane</keyword>
<evidence type="ECO:0000256" key="3">
    <source>
        <dbReference type="ARBA" id="ARBA00022475"/>
    </source>
</evidence>
<accession>A0A0R2MDH4</accession>
<dbReference type="CDD" id="cd13138">
    <property type="entry name" value="MATE_yoeA_like"/>
    <property type="match status" value="1"/>
</dbReference>
<evidence type="ECO:0000313" key="9">
    <source>
        <dbReference type="EMBL" id="KRO11736.1"/>
    </source>
</evidence>
<dbReference type="NCBIfam" id="TIGR00797">
    <property type="entry name" value="matE"/>
    <property type="match status" value="1"/>
</dbReference>
<feature type="transmembrane region" description="Helical" evidence="8">
    <location>
        <begin position="58"/>
        <end position="79"/>
    </location>
</feature>
<evidence type="ECO:0000313" key="10">
    <source>
        <dbReference type="Proteomes" id="UP000051783"/>
    </source>
</evidence>
<feature type="transmembrane region" description="Helical" evidence="8">
    <location>
        <begin position="234"/>
        <end position="260"/>
    </location>
</feature>
<gene>
    <name evidence="9" type="ORF">IV64_GL002125</name>
</gene>
<dbReference type="GO" id="GO:0015297">
    <property type="term" value="F:antiporter activity"/>
    <property type="evidence" value="ECO:0007669"/>
    <property type="project" value="InterPro"/>
</dbReference>
<keyword evidence="10" id="KW-1185">Reference proteome</keyword>
<feature type="transmembrane region" description="Helical" evidence="8">
    <location>
        <begin position="193"/>
        <end position="213"/>
    </location>
</feature>
<dbReference type="Pfam" id="PF01554">
    <property type="entry name" value="MatE"/>
    <property type="match status" value="2"/>
</dbReference>
<sequence>MNDLTKGKPLKLIFWFTIPLLIGNIFQQFYSLSDTLIVGQTLGVKALAAVGSTGSVQFLIIGFAQGLTAGLSILTAQYFGAKDYKGVRRSFAISIVVSLIVGMILTILSMFFVDHILVLMQTPPDIMNDARTFLQIMLGGMLAPIAFNLLSNIIRALGDSRTPLWFLIISSLINIGLELLFILGFHWGIAGAGWATILAQLIATVMCLVYIILKVPILHIGRRHFKLVWSEVKAHLNVGLPMAFQMSIIAIGTIVLQAALNSLGTNSVAATTAAQKIDQVATQPLMSFGVTMATFAAQNFGAHKYERIIKGVKQTMWLSGSFSVAAGLIEIIWGKQLVGLFVGHQDMAVLNLSQTYFNIIGSTYIFLSMLFIMRNTLQGLGRSAIPTLAGAAELFMRVFAALILVRLLAYPGACMSEPLAWIGSCAVLLPAYVKAVRELRQRSKDEQVTNGEAESTLENTVKE</sequence>
<feature type="region of interest" description="Disordered" evidence="7">
    <location>
        <begin position="444"/>
        <end position="463"/>
    </location>
</feature>
<feature type="transmembrane region" description="Helical" evidence="8">
    <location>
        <begin position="133"/>
        <end position="151"/>
    </location>
</feature>
<dbReference type="PIRSF" id="PIRSF006603">
    <property type="entry name" value="DinF"/>
    <property type="match status" value="1"/>
</dbReference>
<proteinExistence type="predicted"/>
<feature type="transmembrane region" description="Helical" evidence="8">
    <location>
        <begin position="419"/>
        <end position="436"/>
    </location>
</feature>
<comment type="subcellular location">
    <subcellularLocation>
        <location evidence="1">Cell membrane</location>
        <topology evidence="1">Multi-pass membrane protein</topology>
    </subcellularLocation>
</comment>
<dbReference type="EMBL" id="JQCL01000051">
    <property type="protein sequence ID" value="KRO11736.1"/>
    <property type="molecule type" value="Genomic_DNA"/>
</dbReference>
<dbReference type="RefSeq" id="WP_057705870.1">
    <property type="nucleotide sequence ID" value="NZ_JQCL01000051.1"/>
</dbReference>
<dbReference type="InterPro" id="IPR052031">
    <property type="entry name" value="Membrane_Transporter-Flippase"/>
</dbReference>
<evidence type="ECO:0000256" key="1">
    <source>
        <dbReference type="ARBA" id="ARBA00004651"/>
    </source>
</evidence>
<organism evidence="9 10">
    <name type="scientific">Lactiplantibacillus xiangfangensis</name>
    <dbReference type="NCBI Taxonomy" id="942150"/>
    <lineage>
        <taxon>Bacteria</taxon>
        <taxon>Bacillati</taxon>
        <taxon>Bacillota</taxon>
        <taxon>Bacilli</taxon>
        <taxon>Lactobacillales</taxon>
        <taxon>Lactobacillaceae</taxon>
        <taxon>Lactiplantibacillus</taxon>
    </lineage>
</organism>
<keyword evidence="3" id="KW-1003">Cell membrane</keyword>
<dbReference type="PANTHER" id="PTHR43549">
    <property type="entry name" value="MULTIDRUG RESISTANCE PROTEIN YPNP-RELATED"/>
    <property type="match status" value="1"/>
</dbReference>
<reference evidence="9 10" key="1">
    <citation type="journal article" date="2015" name="Genome Announc.">
        <title>Expanding the biotechnology potential of lactobacilli through comparative genomics of 213 strains and associated genera.</title>
        <authorList>
            <person name="Sun Z."/>
            <person name="Harris H.M."/>
            <person name="McCann A."/>
            <person name="Guo C."/>
            <person name="Argimon S."/>
            <person name="Zhang W."/>
            <person name="Yang X."/>
            <person name="Jeffery I.B."/>
            <person name="Cooney J.C."/>
            <person name="Kagawa T.F."/>
            <person name="Liu W."/>
            <person name="Song Y."/>
            <person name="Salvetti E."/>
            <person name="Wrobel A."/>
            <person name="Rasinkangas P."/>
            <person name="Parkhill J."/>
            <person name="Rea M.C."/>
            <person name="O'Sullivan O."/>
            <person name="Ritari J."/>
            <person name="Douillard F.P."/>
            <person name="Paul Ross R."/>
            <person name="Yang R."/>
            <person name="Briner A.E."/>
            <person name="Felis G.E."/>
            <person name="de Vos W.M."/>
            <person name="Barrangou R."/>
            <person name="Klaenhammer T.R."/>
            <person name="Caufield P.W."/>
            <person name="Cui Y."/>
            <person name="Zhang H."/>
            <person name="O'Toole P.W."/>
        </authorList>
    </citation>
    <scope>NUCLEOTIDE SEQUENCE [LARGE SCALE GENOMIC DNA]</scope>
    <source>
        <strain evidence="9 10">LMG 26013</strain>
    </source>
</reference>
<feature type="transmembrane region" description="Helical" evidence="8">
    <location>
        <begin position="163"/>
        <end position="187"/>
    </location>
</feature>
<keyword evidence="6 8" id="KW-0472">Membrane</keyword>
<protein>
    <submittedName>
        <fullName evidence="9">Cation efflux protein</fullName>
    </submittedName>
</protein>
<feature type="compositionally biased region" description="Polar residues" evidence="7">
    <location>
        <begin position="448"/>
        <end position="463"/>
    </location>
</feature>
<dbReference type="OrthoDB" id="9776324at2"/>
<feature type="transmembrane region" description="Helical" evidence="8">
    <location>
        <begin position="280"/>
        <end position="302"/>
    </location>
</feature>
<dbReference type="GO" id="GO:0005886">
    <property type="term" value="C:plasma membrane"/>
    <property type="evidence" value="ECO:0007669"/>
    <property type="project" value="UniProtKB-SubCell"/>
</dbReference>
<evidence type="ECO:0000256" key="7">
    <source>
        <dbReference type="SAM" id="MobiDB-lite"/>
    </source>
</evidence>
<dbReference type="AlphaFoldDB" id="A0A0R2MDH4"/>
<dbReference type="GO" id="GO:0042910">
    <property type="term" value="F:xenobiotic transmembrane transporter activity"/>
    <property type="evidence" value="ECO:0007669"/>
    <property type="project" value="InterPro"/>
</dbReference>
<keyword evidence="2" id="KW-0813">Transport</keyword>
<evidence type="ECO:0000256" key="4">
    <source>
        <dbReference type="ARBA" id="ARBA00022692"/>
    </source>
</evidence>
<evidence type="ECO:0000256" key="5">
    <source>
        <dbReference type="ARBA" id="ARBA00022989"/>
    </source>
</evidence>
<dbReference type="Proteomes" id="UP000051783">
    <property type="component" value="Unassembled WGS sequence"/>
</dbReference>